<evidence type="ECO:0000256" key="2">
    <source>
        <dbReference type="ARBA" id="ARBA00006739"/>
    </source>
</evidence>
<comment type="pathway">
    <text evidence="1">Cell wall biogenesis; cell wall polysaccharide biosynthesis.</text>
</comment>
<protein>
    <submittedName>
        <fullName evidence="6">Glycosyltransferase</fullName>
    </submittedName>
</protein>
<dbReference type="PANTHER" id="PTHR43179">
    <property type="entry name" value="RHAMNOSYLTRANSFERASE WBBL"/>
    <property type="match status" value="1"/>
</dbReference>
<accession>A0A3S3ZN58</accession>
<comment type="similarity">
    <text evidence="2">Belongs to the glycosyltransferase 2 family.</text>
</comment>
<dbReference type="PANTHER" id="PTHR43179:SF12">
    <property type="entry name" value="GALACTOFURANOSYLTRANSFERASE GLFT2"/>
    <property type="match status" value="1"/>
</dbReference>
<keyword evidence="4 6" id="KW-0808">Transferase</keyword>
<organism evidence="6 7">
    <name type="scientific">Labedella phragmitis</name>
    <dbReference type="NCBI Taxonomy" id="2498849"/>
    <lineage>
        <taxon>Bacteria</taxon>
        <taxon>Bacillati</taxon>
        <taxon>Actinomycetota</taxon>
        <taxon>Actinomycetes</taxon>
        <taxon>Micrococcales</taxon>
        <taxon>Microbacteriaceae</taxon>
        <taxon>Labedella</taxon>
    </lineage>
</organism>
<keyword evidence="7" id="KW-1185">Reference proteome</keyword>
<evidence type="ECO:0000259" key="5">
    <source>
        <dbReference type="Pfam" id="PF00535"/>
    </source>
</evidence>
<dbReference type="EMBL" id="RZNB01000005">
    <property type="protein sequence ID" value="RWZ49706.1"/>
    <property type="molecule type" value="Genomic_DNA"/>
</dbReference>
<dbReference type="Pfam" id="PF00535">
    <property type="entry name" value="Glycos_transf_2"/>
    <property type="match status" value="1"/>
</dbReference>
<name>A0A3S3ZN58_9MICO</name>
<dbReference type="Proteomes" id="UP000288547">
    <property type="component" value="Unassembled WGS sequence"/>
</dbReference>
<evidence type="ECO:0000256" key="4">
    <source>
        <dbReference type="ARBA" id="ARBA00022679"/>
    </source>
</evidence>
<reference evidence="6 7" key="1">
    <citation type="submission" date="2018-12" db="EMBL/GenBank/DDBJ databases">
        <authorList>
            <person name="Li F."/>
        </authorList>
    </citation>
    <scope>NUCLEOTIDE SEQUENCE [LARGE SCALE GENOMIC DNA]</scope>
    <source>
        <strain evidence="6 7">11W25H-1</strain>
    </source>
</reference>
<evidence type="ECO:0000256" key="1">
    <source>
        <dbReference type="ARBA" id="ARBA00004776"/>
    </source>
</evidence>
<proteinExistence type="inferred from homology"/>
<keyword evidence="3" id="KW-0328">Glycosyltransferase</keyword>
<evidence type="ECO:0000256" key="3">
    <source>
        <dbReference type="ARBA" id="ARBA00022676"/>
    </source>
</evidence>
<dbReference type="RefSeq" id="WP_128495753.1">
    <property type="nucleotide sequence ID" value="NZ_RZNB01000005.1"/>
</dbReference>
<dbReference type="InterPro" id="IPR029044">
    <property type="entry name" value="Nucleotide-diphossugar_trans"/>
</dbReference>
<dbReference type="SUPFAM" id="SSF53448">
    <property type="entry name" value="Nucleotide-diphospho-sugar transferases"/>
    <property type="match status" value="1"/>
</dbReference>
<dbReference type="GO" id="GO:0016757">
    <property type="term" value="F:glycosyltransferase activity"/>
    <property type="evidence" value="ECO:0007669"/>
    <property type="project" value="UniProtKB-KW"/>
</dbReference>
<dbReference type="InterPro" id="IPR001173">
    <property type="entry name" value="Glyco_trans_2-like"/>
</dbReference>
<sequence length="292" mass="32617">MSDFRVPTVGVVVLTQGTRPSDLADGLASVLAQEDVALDVVVVGNGWQPVGLPKGVRGLGTTENVGIPAGRNRGAAVVSGEYVFFLDDDARIPSRRFLADAVDLLTAQPDIGLVQPRLEGPGDDDPPARWIPRMRKGDRHDSSNVFSCLEAAVVLPRRVFDRAGGWGDEYFYAHEGIELAWRVWDQGKRAWYAGDLLALHPIVHPTRHAEYFRMNARNRVWLARRNLPMPLVPVYVASWTAVTLLRWWRRPADLSAWFGGWTEGWRTSPGVRRPMSWRTVVRMARAGRPPVI</sequence>
<comment type="caution">
    <text evidence="6">The sequence shown here is derived from an EMBL/GenBank/DDBJ whole genome shotgun (WGS) entry which is preliminary data.</text>
</comment>
<dbReference type="Gene3D" id="3.90.550.10">
    <property type="entry name" value="Spore Coat Polysaccharide Biosynthesis Protein SpsA, Chain A"/>
    <property type="match status" value="1"/>
</dbReference>
<dbReference type="AlphaFoldDB" id="A0A3S3ZN58"/>
<dbReference type="OrthoDB" id="5174363at2"/>
<feature type="domain" description="Glycosyltransferase 2-like" evidence="5">
    <location>
        <begin position="52"/>
        <end position="161"/>
    </location>
</feature>
<evidence type="ECO:0000313" key="7">
    <source>
        <dbReference type="Proteomes" id="UP000288547"/>
    </source>
</evidence>
<evidence type="ECO:0000313" key="6">
    <source>
        <dbReference type="EMBL" id="RWZ49706.1"/>
    </source>
</evidence>
<gene>
    <name evidence="6" type="ORF">ELQ90_13240</name>
</gene>